<organism evidence="1 2">
    <name type="scientific">Streptomyces boncukensis</name>
    <dbReference type="NCBI Taxonomy" id="2711219"/>
    <lineage>
        <taxon>Bacteria</taxon>
        <taxon>Bacillati</taxon>
        <taxon>Actinomycetota</taxon>
        <taxon>Actinomycetes</taxon>
        <taxon>Kitasatosporales</taxon>
        <taxon>Streptomycetaceae</taxon>
        <taxon>Streptomyces</taxon>
    </lineage>
</organism>
<accession>A0A6G4WX28</accession>
<name>A0A6G4WX28_9ACTN</name>
<dbReference type="RefSeq" id="WP_165298862.1">
    <property type="nucleotide sequence ID" value="NZ_JAAKZZ010000100.1"/>
</dbReference>
<keyword evidence="2" id="KW-1185">Reference proteome</keyword>
<evidence type="ECO:0000313" key="2">
    <source>
        <dbReference type="Proteomes" id="UP000477722"/>
    </source>
</evidence>
<dbReference type="EMBL" id="JAAKZZ010000100">
    <property type="protein sequence ID" value="NGO69167.1"/>
    <property type="molecule type" value="Genomic_DNA"/>
</dbReference>
<proteinExistence type="predicted"/>
<dbReference type="Proteomes" id="UP000477722">
    <property type="component" value="Unassembled WGS sequence"/>
</dbReference>
<gene>
    <name evidence="1" type="ORF">G5C65_12530</name>
</gene>
<comment type="caution">
    <text evidence="1">The sequence shown here is derived from an EMBL/GenBank/DDBJ whole genome shotgun (WGS) entry which is preliminary data.</text>
</comment>
<protein>
    <submittedName>
        <fullName evidence="1">Uncharacterized protein</fullName>
    </submittedName>
</protein>
<sequence length="85" mass="8991">MSPMIPSQPPDTDAAVFTLAPAAGPVLPWAARLDAGDLHEFLGDLAAAALHHYHSDPRVPDADVLAGVEQVLARWQRVAEGGESR</sequence>
<evidence type="ECO:0000313" key="1">
    <source>
        <dbReference type="EMBL" id="NGO69167.1"/>
    </source>
</evidence>
<reference evidence="1 2" key="1">
    <citation type="submission" date="2020-02" db="EMBL/GenBank/DDBJ databases">
        <title>Whole-genome analyses of novel actinobacteria.</title>
        <authorList>
            <person name="Sahin N."/>
            <person name="Tatar D."/>
        </authorList>
    </citation>
    <scope>NUCLEOTIDE SEQUENCE [LARGE SCALE GENOMIC DNA]</scope>
    <source>
        <strain evidence="1 2">SB3404</strain>
    </source>
</reference>
<dbReference type="AlphaFoldDB" id="A0A6G4WX28"/>